<feature type="region of interest" description="Disordered" evidence="1">
    <location>
        <begin position="171"/>
        <end position="202"/>
    </location>
</feature>
<keyword evidence="4" id="KW-1185">Reference proteome</keyword>
<name>A0A930YEH4_9ACTN</name>
<evidence type="ECO:0000256" key="2">
    <source>
        <dbReference type="SAM" id="Phobius"/>
    </source>
</evidence>
<sequence>MSSPAFQIRSGRLRATAPGSIPGRVTDALQRARLTVVPRARTRTSPVPFVMLVSFVLLAGVIGLLMFNTSMQQASFTTTSMERQASTLEARKQTLQMELDQLRDPQRVAREAQGMGMVIPATPAFLRLSDGKVLGTPTPATRENPLRLLPQAPKKPAVLDPPPNVVTVVGQAIEPPTGAGDARQQQQHGKNDHHERHTHGND</sequence>
<dbReference type="EMBL" id="JADKPN010000006">
    <property type="protein sequence ID" value="MBF4763812.1"/>
    <property type="molecule type" value="Genomic_DNA"/>
</dbReference>
<organism evidence="3 4">
    <name type="scientific">Nocardioides islandensis</name>
    <dbReference type="NCBI Taxonomy" id="433663"/>
    <lineage>
        <taxon>Bacteria</taxon>
        <taxon>Bacillati</taxon>
        <taxon>Actinomycetota</taxon>
        <taxon>Actinomycetes</taxon>
        <taxon>Propionibacteriales</taxon>
        <taxon>Nocardioidaceae</taxon>
        <taxon>Nocardioides</taxon>
    </lineage>
</organism>
<dbReference type="AlphaFoldDB" id="A0A930YEH4"/>
<dbReference type="Proteomes" id="UP000640489">
    <property type="component" value="Unassembled WGS sequence"/>
</dbReference>
<keyword evidence="2" id="KW-1133">Transmembrane helix</keyword>
<evidence type="ECO:0000313" key="4">
    <source>
        <dbReference type="Proteomes" id="UP000640489"/>
    </source>
</evidence>
<feature type="compositionally biased region" description="Basic and acidic residues" evidence="1">
    <location>
        <begin position="189"/>
        <end position="202"/>
    </location>
</feature>
<comment type="caution">
    <text evidence="3">The sequence shown here is derived from an EMBL/GenBank/DDBJ whole genome shotgun (WGS) entry which is preliminary data.</text>
</comment>
<reference evidence="3" key="1">
    <citation type="submission" date="2020-11" db="EMBL/GenBank/DDBJ databases">
        <title>Nocardioides sp. nov., isolated from Soil of Cynanchum wilfordii Hemsley rhizosphere.</title>
        <authorList>
            <person name="Lee J.-S."/>
            <person name="Suh M.K."/>
            <person name="Kim J.-S."/>
        </authorList>
    </citation>
    <scope>NUCLEOTIDE SEQUENCE</scope>
    <source>
        <strain evidence="3">KCTC 19275</strain>
    </source>
</reference>
<keyword evidence="2" id="KW-0472">Membrane</keyword>
<protein>
    <recommendedName>
        <fullName evidence="5">Cell division protein FtsL</fullName>
    </recommendedName>
</protein>
<accession>A0A930YEH4</accession>
<evidence type="ECO:0008006" key="5">
    <source>
        <dbReference type="Google" id="ProtNLM"/>
    </source>
</evidence>
<feature type="transmembrane region" description="Helical" evidence="2">
    <location>
        <begin position="49"/>
        <end position="67"/>
    </location>
</feature>
<proteinExistence type="predicted"/>
<dbReference type="RefSeq" id="WP_194707002.1">
    <property type="nucleotide sequence ID" value="NZ_JADKPN010000006.1"/>
</dbReference>
<keyword evidence="2" id="KW-0812">Transmembrane</keyword>
<evidence type="ECO:0000313" key="3">
    <source>
        <dbReference type="EMBL" id="MBF4763812.1"/>
    </source>
</evidence>
<evidence type="ECO:0000256" key="1">
    <source>
        <dbReference type="SAM" id="MobiDB-lite"/>
    </source>
</evidence>
<gene>
    <name evidence="3" type="ORF">ISU07_11810</name>
</gene>